<dbReference type="GO" id="GO:1905515">
    <property type="term" value="P:non-motile cilium assembly"/>
    <property type="evidence" value="ECO:0007669"/>
    <property type="project" value="TreeGrafter"/>
</dbReference>
<dbReference type="InterPro" id="IPR035892">
    <property type="entry name" value="C2_domain_sf"/>
</dbReference>
<dbReference type="Pfam" id="PF11618">
    <property type="entry name" value="C2-C2_1"/>
    <property type="match status" value="1"/>
</dbReference>
<dbReference type="GO" id="GO:0035869">
    <property type="term" value="C:ciliary transition zone"/>
    <property type="evidence" value="ECO:0007669"/>
    <property type="project" value="TreeGrafter"/>
</dbReference>
<dbReference type="CDD" id="cd00030">
    <property type="entry name" value="C2"/>
    <property type="match status" value="1"/>
</dbReference>
<dbReference type="Pfam" id="PF00168">
    <property type="entry name" value="C2"/>
    <property type="match status" value="1"/>
</dbReference>
<evidence type="ECO:0000256" key="7">
    <source>
        <dbReference type="SAM" id="MobiDB-lite"/>
    </source>
</evidence>
<feature type="coiled-coil region" evidence="6">
    <location>
        <begin position="264"/>
        <end position="357"/>
    </location>
</feature>
<name>A0A7M5WTB5_9CNID</name>
<keyword evidence="5" id="KW-0966">Cell projection</keyword>
<sequence>MGARDTSALDMTPVRDEKYDGITISEAKERQMVGSLSRKELEDRYLRVREENVQLKKTSHKQEAKMKQMATKLLRLVKDRKRLEEGGGIGFVDHESKDKIDELKTTISSLQKQNDLLKSRLTVAKQQLQTHGKRPSAYDHVKSRVFTNQSSPKKTNAKQQRIREQIRVVEPPPLPSKDLHKTPHPVLPQPRYGHSLLEETRLEKRELEDVVDSLRHQLVDYEEKVQYLQEQLTKKEIHHEDSIQQLRQRVSGTQRTTIQENVELIKLQREVRDKVSKLQNLQGKYQNLEDLLKKVKTSHEQVLEEMEKMTSKLKEEQLKNSSLSNELKQGNISQQSLAMKEEQIRDLREEVEMLKEAHGKLLHSTFDAEREREFRTKEKQYQLRIAQLEATIKADVSEKNDVLDKLTFERDTTDSSQKQLRELQVKYFALKEKHDDLLEKLKFFTGESAADFEEIQEALLLIKTRKERESHDLHFLEKVDDNVSRELQKENQQLQAAHADTINELEKTRSMLLIQHNINKDYQREVEATTKKMEELKNECDTRIEEYAQLLDIRAERIKKLEGQLKDVAYGTKQYKVKDDPSELLDNSKDSTVELERGQNIFEIHIGQIHITKEGVEEFHGVHPISFISYEFFEYELQATPVAQGVRPNYNHTSQYTIQVDDFFLHYLQKESMVLEFHQAIGTEYKTLAKGRVKFNEILDRSHGRLHGKIQLLCEDSDEEIVTVEYWMRLRVPMEQALRLYKERTKALGYITSNDLDKLDHPNSRSLKDSGINELKVDLVQCLKLKSSRKDVQPCPYCVYKFFDFADHDTDIVQSSTSPQFHDQRTFPVPMTEELDNYLKNSNLEVYVFDDADPEATNYIGKASIPLITLSMDKPLSGRFQLNNRNGQSSGVLEVSLSWQYTYLPASAKKVRTYPKPVNTVVEHDEVFTPQKRGNIMQPMVSAGKLFEPKLEQKEEQREDVLEPTYERQRDGPRSNVNIIDSDSDSIIMPNERDRTMNMDDLAAASSTKKTSLPSTLKVEGRTGDGKKKRKSNSSNLETDEDLAADSDEAFLEEELRRTAEAPIVESPVPRLKDTMFEESEEETDDDIVIPQPSRRPPPSDERQGGGGGSQISVADSNGTDEDIVVTTSRPKSVARHHSAGACSITIIVSSLTLFDNSPVLEMDRIQQLFVSYKFLDCDPEQLETPISLPKPKANRSISFNFKKVFHVDEEDNETSRQFLMHLLMPDHPNEGRIFFTVVSDPMDDNDCEDVGIAYVDLIQLMEGGKDVIDADIDVYDLVSDGDDSGDVIGSLTVTVQALDAIQSLYE</sequence>
<dbReference type="PROSITE" id="PS50004">
    <property type="entry name" value="C2"/>
    <property type="match status" value="1"/>
</dbReference>
<feature type="coiled-coil region" evidence="6">
    <location>
        <begin position="100"/>
        <end position="127"/>
    </location>
</feature>
<dbReference type="InterPro" id="IPR000008">
    <property type="entry name" value="C2_dom"/>
</dbReference>
<proteinExistence type="inferred from homology"/>
<feature type="region of interest" description="Disordered" evidence="7">
    <location>
        <begin position="171"/>
        <end position="191"/>
    </location>
</feature>
<dbReference type="FunFam" id="2.60.40.150:FF:000073">
    <property type="entry name" value="protein fantom isoform X1"/>
    <property type="match status" value="1"/>
</dbReference>
<dbReference type="Pfam" id="PF18111">
    <property type="entry name" value="RPGR1_C"/>
    <property type="match status" value="1"/>
</dbReference>
<dbReference type="Gene3D" id="2.60.40.150">
    <property type="entry name" value="C2 domain"/>
    <property type="match status" value="3"/>
</dbReference>
<evidence type="ECO:0000256" key="4">
    <source>
        <dbReference type="ARBA" id="ARBA00023069"/>
    </source>
</evidence>
<feature type="domain" description="C2" evidence="8">
    <location>
        <begin position="756"/>
        <end position="880"/>
    </location>
</feature>
<feature type="compositionally biased region" description="Acidic residues" evidence="7">
    <location>
        <begin position="1077"/>
        <end position="1088"/>
    </location>
</feature>
<reference evidence="9" key="1">
    <citation type="submission" date="2021-01" db="UniProtKB">
        <authorList>
            <consortium name="EnsemblMetazoa"/>
        </authorList>
    </citation>
    <scope>IDENTIFICATION</scope>
</reference>
<evidence type="ECO:0000259" key="8">
    <source>
        <dbReference type="PROSITE" id="PS50004"/>
    </source>
</evidence>
<dbReference type="EnsemblMetazoa" id="CLYHEMT012822.1">
    <property type="protein sequence ID" value="CLYHEMP012822.1"/>
    <property type="gene ID" value="CLYHEMG012822"/>
</dbReference>
<dbReference type="InterPro" id="IPR031139">
    <property type="entry name" value="RPGRIP1_fam"/>
</dbReference>
<comment type="similarity">
    <text evidence="2">Belongs to the RPGRIP1 family.</text>
</comment>
<evidence type="ECO:0000256" key="3">
    <source>
        <dbReference type="ARBA" id="ARBA00023054"/>
    </source>
</evidence>
<accession>A0A7M5WTB5</accession>
<dbReference type="InterPro" id="IPR041091">
    <property type="entry name" value="RPGRIP1_C"/>
</dbReference>
<evidence type="ECO:0000313" key="9">
    <source>
        <dbReference type="EnsemblMetazoa" id="CLYHEMP012822.1"/>
    </source>
</evidence>
<comment type="subcellular location">
    <subcellularLocation>
        <location evidence="1">Cell projection</location>
        <location evidence="1">Cilium</location>
    </subcellularLocation>
</comment>
<dbReference type="SMART" id="SM00239">
    <property type="entry name" value="C2"/>
    <property type="match status" value="1"/>
</dbReference>
<dbReference type="RefSeq" id="XP_066936724.1">
    <property type="nucleotide sequence ID" value="XM_067080623.1"/>
</dbReference>
<feature type="coiled-coil region" evidence="6">
    <location>
        <begin position="197"/>
        <end position="238"/>
    </location>
</feature>
<dbReference type="GO" id="GO:0005856">
    <property type="term" value="C:cytoskeleton"/>
    <property type="evidence" value="ECO:0007669"/>
    <property type="project" value="UniProtKB-ARBA"/>
</dbReference>
<dbReference type="OrthoDB" id="2133912at2759"/>
<feature type="compositionally biased region" description="Basic and acidic residues" evidence="7">
    <location>
        <begin position="950"/>
        <end position="973"/>
    </location>
</feature>
<keyword evidence="10" id="KW-1185">Reference proteome</keyword>
<dbReference type="InterPro" id="IPR021656">
    <property type="entry name" value="C2-C2_1"/>
</dbReference>
<organism evidence="9 10">
    <name type="scientific">Clytia hemisphaerica</name>
    <dbReference type="NCBI Taxonomy" id="252671"/>
    <lineage>
        <taxon>Eukaryota</taxon>
        <taxon>Metazoa</taxon>
        <taxon>Cnidaria</taxon>
        <taxon>Hydrozoa</taxon>
        <taxon>Hydroidolina</taxon>
        <taxon>Leptothecata</taxon>
        <taxon>Obeliida</taxon>
        <taxon>Clytiidae</taxon>
        <taxon>Clytia</taxon>
    </lineage>
</organism>
<evidence type="ECO:0000256" key="1">
    <source>
        <dbReference type="ARBA" id="ARBA00004138"/>
    </source>
</evidence>
<feature type="compositionally biased region" description="Acidic residues" evidence="7">
    <location>
        <begin position="1038"/>
        <end position="1053"/>
    </location>
</feature>
<feature type="compositionally biased region" description="Low complexity" evidence="7">
    <location>
        <begin position="979"/>
        <end position="988"/>
    </location>
</feature>
<feature type="coiled-coil region" evidence="6">
    <location>
        <begin position="484"/>
        <end position="553"/>
    </location>
</feature>
<evidence type="ECO:0000256" key="6">
    <source>
        <dbReference type="SAM" id="Coils"/>
    </source>
</evidence>
<evidence type="ECO:0000256" key="5">
    <source>
        <dbReference type="ARBA" id="ARBA00023273"/>
    </source>
</evidence>
<feature type="region of interest" description="Disordered" evidence="7">
    <location>
        <begin position="950"/>
        <end position="991"/>
    </location>
</feature>
<dbReference type="Proteomes" id="UP000594262">
    <property type="component" value="Unplaced"/>
</dbReference>
<keyword evidence="3 6" id="KW-0175">Coiled coil</keyword>
<feature type="region of interest" description="Disordered" evidence="7">
    <location>
        <begin position="1004"/>
        <end position="1122"/>
    </location>
</feature>
<feature type="compositionally biased region" description="Low complexity" evidence="7">
    <location>
        <begin position="1004"/>
        <end position="1018"/>
    </location>
</feature>
<dbReference type="PANTHER" id="PTHR14240">
    <property type="entry name" value="RETINITIS PIGMENTOSA GTPASE REGULATOR-INTERACTING PROTEIN"/>
    <property type="match status" value="1"/>
</dbReference>
<evidence type="ECO:0000256" key="2">
    <source>
        <dbReference type="ARBA" id="ARBA00006042"/>
    </source>
</evidence>
<keyword evidence="4" id="KW-0969">Cilium</keyword>
<dbReference type="SUPFAM" id="SSF49562">
    <property type="entry name" value="C2 domain (Calcium/lipid-binding domain, CaLB)"/>
    <property type="match status" value="2"/>
</dbReference>
<dbReference type="GeneID" id="136824634"/>
<dbReference type="PANTHER" id="PTHR14240:SF1">
    <property type="entry name" value="PROTEIN FANTOM-RELATED"/>
    <property type="match status" value="1"/>
</dbReference>
<protein>
    <recommendedName>
        <fullName evidence="8">C2 domain-containing protein</fullName>
    </recommendedName>
</protein>
<evidence type="ECO:0000313" key="10">
    <source>
        <dbReference type="Proteomes" id="UP000594262"/>
    </source>
</evidence>